<comment type="caution">
    <text evidence="2">The sequence shown here is derived from an EMBL/GenBank/DDBJ whole genome shotgun (WGS) entry which is preliminary data.</text>
</comment>
<dbReference type="EMBL" id="JBEYBF010000010">
    <property type="protein sequence ID" value="MEU1953405.1"/>
    <property type="molecule type" value="Genomic_DNA"/>
</dbReference>
<feature type="compositionally biased region" description="Basic and acidic residues" evidence="1">
    <location>
        <begin position="163"/>
        <end position="185"/>
    </location>
</feature>
<accession>A0ABV2WRA2</accession>
<name>A0ABV2WRA2_9NOCA</name>
<gene>
    <name evidence="2" type="ORF">ABZ510_16195</name>
</gene>
<evidence type="ECO:0000313" key="3">
    <source>
        <dbReference type="Proteomes" id="UP001550628"/>
    </source>
</evidence>
<evidence type="ECO:0000313" key="2">
    <source>
        <dbReference type="EMBL" id="MEU1953405.1"/>
    </source>
</evidence>
<keyword evidence="3" id="KW-1185">Reference proteome</keyword>
<organism evidence="2 3">
    <name type="scientific">Nocardia rhamnosiphila</name>
    <dbReference type="NCBI Taxonomy" id="426716"/>
    <lineage>
        <taxon>Bacteria</taxon>
        <taxon>Bacillati</taxon>
        <taxon>Actinomycetota</taxon>
        <taxon>Actinomycetes</taxon>
        <taxon>Mycobacteriales</taxon>
        <taxon>Nocardiaceae</taxon>
        <taxon>Nocardia</taxon>
    </lineage>
</organism>
<sequence length="191" mass="21284">MHAERPRSSKSRRSPEVLDRIQRSEERVKARRDAARLQEQIILTAVKRYIDAWQAIRAREKKRDSDIEQLRGRITEVEAEAAAEIDRHRVTQAGVAATLREQGQTDDDIAELLEITPKEARRLLGPARSASELSRARPGPPPRQQQSGKKQMRSNAAAPVPDPTREAATERPDVADSNSGREGKSIVDGTG</sequence>
<dbReference type="Proteomes" id="UP001550628">
    <property type="component" value="Unassembled WGS sequence"/>
</dbReference>
<protein>
    <submittedName>
        <fullName evidence="2">Uncharacterized protein</fullName>
    </submittedName>
</protein>
<dbReference type="RefSeq" id="WP_356957832.1">
    <property type="nucleotide sequence ID" value="NZ_JBEYBD010000011.1"/>
</dbReference>
<reference evidence="2 3" key="1">
    <citation type="submission" date="2024-06" db="EMBL/GenBank/DDBJ databases">
        <title>The Natural Products Discovery Center: Release of the First 8490 Sequenced Strains for Exploring Actinobacteria Biosynthetic Diversity.</title>
        <authorList>
            <person name="Kalkreuter E."/>
            <person name="Kautsar S.A."/>
            <person name="Yang D."/>
            <person name="Bader C.D."/>
            <person name="Teijaro C.N."/>
            <person name="Fluegel L."/>
            <person name="Davis C.M."/>
            <person name="Simpson J.R."/>
            <person name="Lauterbach L."/>
            <person name="Steele A.D."/>
            <person name="Gui C."/>
            <person name="Meng S."/>
            <person name="Li G."/>
            <person name="Viehrig K."/>
            <person name="Ye F."/>
            <person name="Su P."/>
            <person name="Kiefer A.F."/>
            <person name="Nichols A."/>
            <person name="Cepeda A.J."/>
            <person name="Yan W."/>
            <person name="Fan B."/>
            <person name="Jiang Y."/>
            <person name="Adhikari A."/>
            <person name="Zheng C.-J."/>
            <person name="Schuster L."/>
            <person name="Cowan T.M."/>
            <person name="Smanski M.J."/>
            <person name="Chevrette M.G."/>
            <person name="De Carvalho L.P.S."/>
            <person name="Shen B."/>
        </authorList>
    </citation>
    <scope>NUCLEOTIDE SEQUENCE [LARGE SCALE GENOMIC DNA]</scope>
    <source>
        <strain evidence="2 3">NPDC019708</strain>
    </source>
</reference>
<feature type="region of interest" description="Disordered" evidence="1">
    <location>
        <begin position="120"/>
        <end position="191"/>
    </location>
</feature>
<proteinExistence type="predicted"/>
<feature type="region of interest" description="Disordered" evidence="1">
    <location>
        <begin position="1"/>
        <end position="21"/>
    </location>
</feature>
<evidence type="ECO:0000256" key="1">
    <source>
        <dbReference type="SAM" id="MobiDB-lite"/>
    </source>
</evidence>